<evidence type="ECO:0000256" key="4">
    <source>
        <dbReference type="ARBA" id="ARBA00022727"/>
    </source>
</evidence>
<evidence type="ECO:0000256" key="9">
    <source>
        <dbReference type="ARBA" id="ARBA00049535"/>
    </source>
</evidence>
<dbReference type="NCBIfam" id="NF002320">
    <property type="entry name" value="PRK01259.1"/>
    <property type="match status" value="1"/>
</dbReference>
<dbReference type="EMBL" id="BDDX01000001">
    <property type="protein sequence ID" value="GAT90135.1"/>
    <property type="molecule type" value="Genomic_DNA"/>
</dbReference>
<evidence type="ECO:0000256" key="7">
    <source>
        <dbReference type="ARBA" id="ARBA00022840"/>
    </source>
</evidence>
<evidence type="ECO:0000256" key="12">
    <source>
        <dbReference type="HAMAP-Rule" id="MF_00583"/>
    </source>
</evidence>
<dbReference type="PATRIC" id="fig|148814.19.peg.925"/>
<dbReference type="FunFam" id="3.40.50.2020:FF:000001">
    <property type="entry name" value="Ribose-phosphate pyrophosphokinase"/>
    <property type="match status" value="1"/>
</dbReference>
<dbReference type="InterPro" id="IPR000836">
    <property type="entry name" value="PRTase_dom"/>
</dbReference>
<dbReference type="RefSeq" id="WP_041152388.1">
    <property type="nucleotide sequence ID" value="NZ_BDDX01000001.1"/>
</dbReference>
<comment type="pathway">
    <text evidence="1 12">Metabolic intermediate biosynthesis; 5-phospho-alpha-D-ribose 1-diphosphate biosynthesis; 5-phospho-alpha-D-ribose 1-diphosphate from D-ribose 5-phosphate (route I): step 1/1.</text>
</comment>
<comment type="subcellular location">
    <subcellularLocation>
        <location evidence="12">Cytoplasm</location>
    </subcellularLocation>
</comment>
<feature type="binding site" evidence="12">
    <location>
        <position position="176"/>
    </location>
    <ligand>
        <name>Mg(2+)</name>
        <dbReference type="ChEBI" id="CHEBI:18420"/>
    </ligand>
</feature>
<dbReference type="GO" id="GO:0004749">
    <property type="term" value="F:ribose phosphate diphosphokinase activity"/>
    <property type="evidence" value="ECO:0007669"/>
    <property type="project" value="UniProtKB-UniRule"/>
</dbReference>
<dbReference type="EC" id="2.7.6.1" evidence="12"/>
<dbReference type="InterPro" id="IPR029057">
    <property type="entry name" value="PRTase-like"/>
</dbReference>
<comment type="cofactor">
    <cofactor evidence="12">
        <name>Mg(2+)</name>
        <dbReference type="ChEBI" id="CHEBI:18420"/>
    </cofactor>
    <text evidence="12">Binds 2 Mg(2+) ions per subunit.</text>
</comment>
<keyword evidence="6 12" id="KW-0418">Kinase</keyword>
<comment type="caution">
    <text evidence="13">The sequence shown here is derived from an EMBL/GenBank/DDBJ whole genome shotgun (WGS) entry which is preliminary data.</text>
</comment>
<evidence type="ECO:0000256" key="6">
    <source>
        <dbReference type="ARBA" id="ARBA00022777"/>
    </source>
</evidence>
<dbReference type="Pfam" id="PF13793">
    <property type="entry name" value="Pribosyltran_N"/>
    <property type="match status" value="1"/>
</dbReference>
<sequence>MVESMDNKNMKIFSLSSNRPLAEKIAQTCGLKLGEATINRFSDGEIQIKIDESIRGDAVYIIQSLSEPINDNIMELFIMIDAVRRTSAKSINVIIPYYGYARHSAKKRERKAIIAKLIARVLERAGIDRVLTLDLHAAQIQGFFNKPVDNLKADKLMAKHMLENYDLDNAVVVSPDHGGVGRARGFAGLIDAPIAIIDNRDPENDAHIPTFIIGDVKDKVAIVADDMIDTASRAVKAANVLAKNGASAVYLVTTHGIFAGDAIKRIEESPIKKVIVSDSVYISDEKKIDKLDIVSVADLMGKAILRIHNNKSVGKLFR</sequence>
<protein>
    <recommendedName>
        <fullName evidence="12">Putative ribose-phosphate pyrophosphokinase</fullName>
        <shortName evidence="12">RPPK</shortName>
        <ecNumber evidence="12">2.7.6.1</ecNumber>
    </recommendedName>
    <alternativeName>
        <fullName evidence="12">5-phospho-D-ribosyl alpha-1-diphosphate synthase</fullName>
    </alternativeName>
    <alternativeName>
        <fullName evidence="12">Phosphoribosyl diphosphate synthase</fullName>
    </alternativeName>
    <alternativeName>
        <fullName evidence="12">Phosphoribosyl pyrophosphate synthase</fullName>
        <shortName evidence="12">P-Rib-PP synthase</shortName>
        <shortName evidence="12">PRPP synthase</shortName>
        <shortName evidence="12">PRPPase</shortName>
    </alternativeName>
</protein>
<evidence type="ECO:0000256" key="8">
    <source>
        <dbReference type="ARBA" id="ARBA00022842"/>
    </source>
</evidence>
<dbReference type="GO" id="GO:0000287">
    <property type="term" value="F:magnesium ion binding"/>
    <property type="evidence" value="ECO:0007669"/>
    <property type="project" value="UniProtKB-UniRule"/>
</dbReference>
<comment type="caution">
    <text evidence="12">Lacks conserved residue(s) required for the propagation of feature annotation.</text>
</comment>
<dbReference type="GO" id="GO:0006164">
    <property type="term" value="P:purine nucleotide biosynthetic process"/>
    <property type="evidence" value="ECO:0007669"/>
    <property type="project" value="TreeGrafter"/>
</dbReference>
<dbReference type="InterPro" id="IPR000842">
    <property type="entry name" value="PRib_PP_synth_CS"/>
</dbReference>
<dbReference type="NCBIfam" id="TIGR01251">
    <property type="entry name" value="ribP_PPkin"/>
    <property type="match status" value="1"/>
</dbReference>
<feature type="binding site" evidence="12">
    <location>
        <begin position="43"/>
        <end position="45"/>
    </location>
    <ligand>
        <name>ATP</name>
        <dbReference type="ChEBI" id="CHEBI:30616"/>
    </ligand>
</feature>
<keyword evidence="5 12" id="KW-0547">Nucleotide-binding</keyword>
<feature type="binding site" evidence="12">
    <location>
        <position position="136"/>
    </location>
    <ligand>
        <name>Mg(2+)</name>
        <dbReference type="ChEBI" id="CHEBI:18420"/>
    </ligand>
</feature>
<dbReference type="GO" id="GO:0005737">
    <property type="term" value="C:cytoplasm"/>
    <property type="evidence" value="ECO:0007669"/>
    <property type="project" value="UniProtKB-SubCell"/>
</dbReference>
<accession>A0A0C3AIZ1</accession>
<dbReference type="InterPro" id="IPR029099">
    <property type="entry name" value="Pribosyltran_N"/>
</dbReference>
<dbReference type="SMART" id="SM01400">
    <property type="entry name" value="Pribosyltran_N"/>
    <property type="match status" value="1"/>
</dbReference>
<dbReference type="GO" id="GO:0002189">
    <property type="term" value="C:ribose phosphate diphosphokinase complex"/>
    <property type="evidence" value="ECO:0007669"/>
    <property type="project" value="TreeGrafter"/>
</dbReference>
<dbReference type="SUPFAM" id="SSF53271">
    <property type="entry name" value="PRTase-like"/>
    <property type="match status" value="2"/>
</dbReference>
<organism evidence="13 14">
    <name type="scientific">Apilactobacillus kunkeei</name>
    <dbReference type="NCBI Taxonomy" id="148814"/>
    <lineage>
        <taxon>Bacteria</taxon>
        <taxon>Bacillati</taxon>
        <taxon>Bacillota</taxon>
        <taxon>Bacilli</taxon>
        <taxon>Lactobacillales</taxon>
        <taxon>Lactobacillaceae</taxon>
        <taxon>Apilactobacillus</taxon>
    </lineage>
</organism>
<feature type="binding site" evidence="12">
    <location>
        <position position="225"/>
    </location>
    <ligand>
        <name>D-ribose 5-phosphate</name>
        <dbReference type="ChEBI" id="CHEBI:78346"/>
    </ligand>
</feature>
<dbReference type="GO" id="GO:0006015">
    <property type="term" value="P:5-phosphoribose 1-diphosphate biosynthetic process"/>
    <property type="evidence" value="ECO:0007669"/>
    <property type="project" value="UniProtKB-UniRule"/>
</dbReference>
<keyword evidence="2 12" id="KW-0808">Transferase</keyword>
<name>A0A0C3AIZ1_9LACO</name>
<comment type="catalytic activity">
    <reaction evidence="9 12">
        <text>D-ribose 5-phosphate + ATP = 5-phospho-alpha-D-ribose 1-diphosphate + AMP + H(+)</text>
        <dbReference type="Rhea" id="RHEA:15609"/>
        <dbReference type="ChEBI" id="CHEBI:15378"/>
        <dbReference type="ChEBI" id="CHEBI:30616"/>
        <dbReference type="ChEBI" id="CHEBI:58017"/>
        <dbReference type="ChEBI" id="CHEBI:78346"/>
        <dbReference type="ChEBI" id="CHEBI:456215"/>
        <dbReference type="EC" id="2.7.6.1"/>
    </reaction>
</comment>
<dbReference type="PROSITE" id="PS00114">
    <property type="entry name" value="PRPP_SYNTHASE"/>
    <property type="match status" value="1"/>
</dbReference>
<evidence type="ECO:0000313" key="14">
    <source>
        <dbReference type="Proteomes" id="UP000186588"/>
    </source>
</evidence>
<proteinExistence type="inferred from homology"/>
<dbReference type="Pfam" id="PF14572">
    <property type="entry name" value="Pribosyl_synth"/>
    <property type="match status" value="1"/>
</dbReference>
<keyword evidence="12" id="KW-0963">Cytoplasm</keyword>
<dbReference type="AlphaFoldDB" id="A0A0C3AIZ1"/>
<dbReference type="InterPro" id="IPR037515">
    <property type="entry name" value="Rib-P_diPkinase_bac"/>
</dbReference>
<evidence type="ECO:0000313" key="13">
    <source>
        <dbReference type="EMBL" id="GAT90135.1"/>
    </source>
</evidence>
<dbReference type="InterPro" id="IPR005946">
    <property type="entry name" value="Rib-P_diPkinase"/>
</dbReference>
<comment type="subunit">
    <text evidence="12">Homohexamer.</text>
</comment>
<dbReference type="GO" id="GO:0016301">
    <property type="term" value="F:kinase activity"/>
    <property type="evidence" value="ECO:0007669"/>
    <property type="project" value="UniProtKB-KW"/>
</dbReference>
<dbReference type="CDD" id="cd06223">
    <property type="entry name" value="PRTases_typeI"/>
    <property type="match status" value="1"/>
</dbReference>
<keyword evidence="8 12" id="KW-0460">Magnesium</keyword>
<dbReference type="HAMAP" id="MF_00583_B">
    <property type="entry name" value="RibP_PPkinase_B"/>
    <property type="match status" value="1"/>
</dbReference>
<comment type="function">
    <text evidence="10 12">Involved in the biosynthesis of the central metabolite phospho-alpha-D-ribosyl-1-pyrophosphate (PRPP) via the transfer of pyrophosphoryl group from ATP to 1-hydroxyl of ribose-5-phosphate (Rib-5-P).</text>
</comment>
<evidence type="ECO:0000256" key="10">
    <source>
        <dbReference type="ARBA" id="ARBA00054914"/>
    </source>
</evidence>
<evidence type="ECO:0000256" key="1">
    <source>
        <dbReference type="ARBA" id="ARBA00004996"/>
    </source>
</evidence>
<evidence type="ECO:0000256" key="3">
    <source>
        <dbReference type="ARBA" id="ARBA00022723"/>
    </source>
</evidence>
<dbReference type="PANTHER" id="PTHR10210:SF41">
    <property type="entry name" value="RIBOSE-PHOSPHATE PYROPHOSPHOKINASE 1, CHLOROPLASTIC"/>
    <property type="match status" value="1"/>
</dbReference>
<evidence type="ECO:0000256" key="5">
    <source>
        <dbReference type="ARBA" id="ARBA00022741"/>
    </source>
</evidence>
<keyword evidence="4 12" id="KW-0545">Nucleotide biosynthesis</keyword>
<gene>
    <name evidence="13" type="primary">prsA_1</name>
    <name evidence="12" type="synonym">prs</name>
    <name evidence="13" type="ORF">FF306_00229</name>
</gene>
<dbReference type="UniPathway" id="UPA00087">
    <property type="reaction ID" value="UER00172"/>
</dbReference>
<evidence type="ECO:0000256" key="2">
    <source>
        <dbReference type="ARBA" id="ARBA00022679"/>
    </source>
</evidence>
<keyword evidence="3 12" id="KW-0479">Metal-binding</keyword>
<comment type="caution">
    <text evidence="12">Part of a set of proteins in which some residues (ACT_SITE, NP_BIND, REGION and BINDING) are not conserved.</text>
</comment>
<evidence type="ECO:0000256" key="11">
    <source>
        <dbReference type="ARBA" id="ARBA00061444"/>
    </source>
</evidence>
<dbReference type="Proteomes" id="UP000186588">
    <property type="component" value="Unassembled WGS sequence"/>
</dbReference>
<dbReference type="Gene3D" id="3.40.50.2020">
    <property type="match status" value="2"/>
</dbReference>
<keyword evidence="7 12" id="KW-0067">ATP-binding</keyword>
<dbReference type="GO" id="GO:0005524">
    <property type="term" value="F:ATP binding"/>
    <property type="evidence" value="ECO:0007669"/>
    <property type="project" value="UniProtKB-KW"/>
</dbReference>
<comment type="similarity">
    <text evidence="11 12">Belongs to the ribose-phosphate pyrophosphokinase family. Class I subfamily.</text>
</comment>
<dbReference type="GO" id="GO:0009156">
    <property type="term" value="P:ribonucleoside monophosphate biosynthetic process"/>
    <property type="evidence" value="ECO:0007669"/>
    <property type="project" value="InterPro"/>
</dbReference>
<reference evidence="13 14" key="1">
    <citation type="journal article" date="2016" name="Syst. Appl. Microbiol.">
        <title>Genomic characterization of a fructophilic bee symbiont Lactobacillus kunkeei reveals its niche-specific adaptation.</title>
        <authorList>
            <person name="Maeno S."/>
            <person name="Tanizawa Y."/>
            <person name="Kanesaki Y."/>
            <person name="Kubota E."/>
            <person name="Kumar H."/>
            <person name="Dicks L."/>
            <person name="Salminen S."/>
            <person name="Nakagawa J."/>
            <person name="Arita M."/>
            <person name="Endo A."/>
        </authorList>
    </citation>
    <scope>NUCLEOTIDE SEQUENCE [LARGE SCALE GENOMIC DNA]</scope>
    <source>
        <strain evidence="13 14">FF30-6</strain>
    </source>
</reference>
<dbReference type="PANTHER" id="PTHR10210">
    <property type="entry name" value="RIBOSE-PHOSPHATE DIPHOSPHOKINASE FAMILY MEMBER"/>
    <property type="match status" value="1"/>
</dbReference>